<organism evidence="4 5">
    <name type="scientific">Gryllus longicercus</name>
    <dbReference type="NCBI Taxonomy" id="2509291"/>
    <lineage>
        <taxon>Eukaryota</taxon>
        <taxon>Metazoa</taxon>
        <taxon>Ecdysozoa</taxon>
        <taxon>Arthropoda</taxon>
        <taxon>Hexapoda</taxon>
        <taxon>Insecta</taxon>
        <taxon>Pterygota</taxon>
        <taxon>Neoptera</taxon>
        <taxon>Polyneoptera</taxon>
        <taxon>Orthoptera</taxon>
        <taxon>Ensifera</taxon>
        <taxon>Gryllidea</taxon>
        <taxon>Grylloidea</taxon>
        <taxon>Gryllidae</taxon>
        <taxon>Gryllinae</taxon>
        <taxon>Gryllus</taxon>
    </lineage>
</organism>
<dbReference type="SUPFAM" id="SSF48371">
    <property type="entry name" value="ARM repeat"/>
    <property type="match status" value="1"/>
</dbReference>
<comment type="caution">
    <text evidence="4">The sequence shown here is derived from an EMBL/GenBank/DDBJ whole genome shotgun (WGS) entry which is preliminary data.</text>
</comment>
<feature type="coiled-coil region" evidence="1">
    <location>
        <begin position="1030"/>
        <end position="1068"/>
    </location>
</feature>
<dbReference type="AlphaFoldDB" id="A0AAN9W1F4"/>
<evidence type="ECO:0000256" key="3">
    <source>
        <dbReference type="SAM" id="Phobius"/>
    </source>
</evidence>
<reference evidence="4 5" key="1">
    <citation type="submission" date="2024-03" db="EMBL/GenBank/DDBJ databases">
        <title>The genome assembly and annotation of the cricket Gryllus longicercus Weissman &amp; Gray.</title>
        <authorList>
            <person name="Szrajer S."/>
            <person name="Gray D."/>
            <person name="Ylla G."/>
        </authorList>
    </citation>
    <scope>NUCLEOTIDE SEQUENCE [LARGE SCALE GENOMIC DNA]</scope>
    <source>
        <strain evidence="4">DAG 2021-001</strain>
        <tissue evidence="4">Whole body minus gut</tissue>
    </source>
</reference>
<feature type="region of interest" description="Disordered" evidence="2">
    <location>
        <begin position="377"/>
        <end position="403"/>
    </location>
</feature>
<proteinExistence type="predicted"/>
<evidence type="ECO:0000256" key="1">
    <source>
        <dbReference type="SAM" id="Coils"/>
    </source>
</evidence>
<feature type="coiled-coil region" evidence="1">
    <location>
        <begin position="838"/>
        <end position="865"/>
    </location>
</feature>
<gene>
    <name evidence="4" type="ORF">R5R35_003057</name>
</gene>
<keyword evidence="3" id="KW-0812">Transmembrane</keyword>
<dbReference type="GO" id="GO:0051726">
    <property type="term" value="P:regulation of cell cycle"/>
    <property type="evidence" value="ECO:0007669"/>
    <property type="project" value="TreeGrafter"/>
</dbReference>
<keyword evidence="5" id="KW-1185">Reference proteome</keyword>
<feature type="region of interest" description="Disordered" evidence="2">
    <location>
        <begin position="1106"/>
        <end position="1132"/>
    </location>
</feature>
<evidence type="ECO:0008006" key="6">
    <source>
        <dbReference type="Google" id="ProtNLM"/>
    </source>
</evidence>
<dbReference type="GO" id="GO:0033596">
    <property type="term" value="C:TSC1-TSC2 complex"/>
    <property type="evidence" value="ECO:0007669"/>
    <property type="project" value="TreeGrafter"/>
</dbReference>
<feature type="region of interest" description="Disordered" evidence="2">
    <location>
        <begin position="671"/>
        <end position="691"/>
    </location>
</feature>
<dbReference type="GO" id="GO:0032007">
    <property type="term" value="P:negative regulation of TOR signaling"/>
    <property type="evidence" value="ECO:0007669"/>
    <property type="project" value="TreeGrafter"/>
</dbReference>
<keyword evidence="3" id="KW-0472">Membrane</keyword>
<feature type="compositionally biased region" description="Low complexity" evidence="2">
    <location>
        <begin position="1117"/>
        <end position="1132"/>
    </location>
</feature>
<protein>
    <recommendedName>
        <fullName evidence="6">Hamartin</fullName>
    </recommendedName>
</protein>
<feature type="region of interest" description="Disordered" evidence="2">
    <location>
        <begin position="1159"/>
        <end position="1198"/>
    </location>
</feature>
<dbReference type="PANTHER" id="PTHR15154">
    <property type="entry name" value="HAMARTIN"/>
    <property type="match status" value="1"/>
</dbReference>
<dbReference type="Proteomes" id="UP001378592">
    <property type="component" value="Unassembled WGS sequence"/>
</dbReference>
<feature type="compositionally biased region" description="Low complexity" evidence="2">
    <location>
        <begin position="379"/>
        <end position="395"/>
    </location>
</feature>
<dbReference type="EMBL" id="JAZDUA010000099">
    <property type="protein sequence ID" value="KAK7868194.1"/>
    <property type="molecule type" value="Genomic_DNA"/>
</dbReference>
<feature type="region of interest" description="Disordered" evidence="2">
    <location>
        <begin position="332"/>
        <end position="365"/>
    </location>
</feature>
<dbReference type="Pfam" id="PF04388">
    <property type="entry name" value="Hamartin"/>
    <property type="match status" value="2"/>
</dbReference>
<feature type="transmembrane region" description="Helical" evidence="3">
    <location>
        <begin position="121"/>
        <end position="146"/>
    </location>
</feature>
<dbReference type="InterPro" id="IPR007483">
    <property type="entry name" value="Hamartin"/>
</dbReference>
<feature type="region of interest" description="Disordered" evidence="2">
    <location>
        <begin position="441"/>
        <end position="462"/>
    </location>
</feature>
<dbReference type="GO" id="GO:0008285">
    <property type="term" value="P:negative regulation of cell population proliferation"/>
    <property type="evidence" value="ECO:0007669"/>
    <property type="project" value="TreeGrafter"/>
</dbReference>
<feature type="compositionally biased region" description="Polar residues" evidence="2">
    <location>
        <begin position="1162"/>
        <end position="1183"/>
    </location>
</feature>
<accession>A0AAN9W1F4</accession>
<evidence type="ECO:0000313" key="5">
    <source>
        <dbReference type="Proteomes" id="UP001378592"/>
    </source>
</evidence>
<evidence type="ECO:0000256" key="2">
    <source>
        <dbReference type="SAM" id="MobiDB-lite"/>
    </source>
</evidence>
<feature type="compositionally biased region" description="Polar residues" evidence="2">
    <location>
        <begin position="339"/>
        <end position="350"/>
    </location>
</feature>
<dbReference type="PANTHER" id="PTHR15154:SF2">
    <property type="entry name" value="HAMARTIN"/>
    <property type="match status" value="1"/>
</dbReference>
<keyword evidence="1" id="KW-0175">Coiled coil</keyword>
<keyword evidence="3" id="KW-1133">Transmembrane helix</keyword>
<evidence type="ECO:0000313" key="4">
    <source>
        <dbReference type="EMBL" id="KAK7868194.1"/>
    </source>
</evidence>
<feature type="compositionally biased region" description="Gly residues" evidence="2">
    <location>
        <begin position="1189"/>
        <end position="1198"/>
    </location>
</feature>
<name>A0AAN9W1F4_9ORTH</name>
<dbReference type="InterPro" id="IPR016024">
    <property type="entry name" value="ARM-type_fold"/>
</dbReference>
<sequence length="1198" mass="134684">MEIAELFNQLESNQPHTVEEIKKTFHENFNATKESWLVNGLFDYYVSTSSMRSVEILVGVREPHDKHLFDKITDTLKGPLKLQALTLLGHIVRRRPTWVYKITQHQIMKELLKLLKAESDILCLMSAVLVLIVLLPMIPALMGPYLQDVFEVFSRLASWNTNNPTKLPEEHLLHLQVSLYALFHRLYGMYPCNFISFLRNEYGMREHLGIFSHTIKPMLETVRMHPLLVTASKDAETATTRWKKMEDHDVIVECAKYAIDSMEKSREEGSFQSINTSFRSRGSIEHGVALDLSYVHHLKSSLPTSAASSFLSSHLPIDQDLWSPSIFSGLSTPPVEESAPTSIPQTPNSQDIRHLTPRHPPVTSSAVRALTTFSSGKWQGITSGSSTPQSQPSSPMKKELSPFRFPDNTAFEQPRRDSVSSVIAQKLNNVHMDRQVISDTHMADSRPTLSLRPKTPGQPTSPLRIITQNDCSIPNSPVPVDTIIPLPGGVITKPLVEKNGFRLESSEPVPVPAQMHGEGGASQEDQEVLEIVKLGEQLRIDTQPKHVGVSNEVRQCDSVLQEVHPPHVGDYEECEQETGSPCTSGGLHMPNSRSMLDFARRVHHRQRFYSQCLPESGNEGVVGLSTGSSPGQGSNFPLQDKVRRANSCPEMKKGPGLPTAEVNISRPLDETEEFEESEGPSAHNNQNFRIPNGKTDYARNCEETCRQLLSASTQTVDWVPLPYEHLFLSVFPPILQSCDMKSSSAPSPAPMHHQTDPPLPRLSPYAMVDKYIETVVQGQEVKKPKYAGTETEIKILKEQLVLLNIQLHFERQRREVHAERNRRLLGKSRSNRALDEHNLALRDQLSLLQKDIEKLHGELDKGKKETKLKEQQMQESITYWQNQCIAEQKELLELKTRFQLLQQELKTEVTKHSSLLKEMQIAEAKLFDLGTEMKQAIAQVVVGEQLKESVEQLQKKLLLMGELQQRYRDRFSQLSLLKCPDEEVTVLQDSYISEVQSLQEMLEIRSSSLEAAKTRIAELETSLCRKDQLIAEQKRVLRSLEEEYDDRLEAVENKYIAQRALNKKMEEHMLELFHRLDLAEDSKRKEQHSPDSSGGCQEAIVGSVDSADRHTGPSSFSPHNSPLSQSLSSPGGLSVSGILGRDCVEMKNLQVIVDQPERTVRIPTNTFAGGQSQEQSSTMQSPGTEPPGKGSGQMGEEG</sequence>